<proteinExistence type="predicted"/>
<protein>
    <submittedName>
        <fullName evidence="1">Uncharacterized protein</fullName>
    </submittedName>
</protein>
<dbReference type="RefSeq" id="WP_204201906.1">
    <property type="nucleotide sequence ID" value="NZ_JAFELM010000013.1"/>
</dbReference>
<accession>A0ABS2DDI2</accession>
<evidence type="ECO:0000313" key="1">
    <source>
        <dbReference type="EMBL" id="MBM6616517.1"/>
    </source>
</evidence>
<organism evidence="1 2">
    <name type="scientific">Bacillus suaedaesalsae</name>
    <dbReference type="NCBI Taxonomy" id="2810349"/>
    <lineage>
        <taxon>Bacteria</taxon>
        <taxon>Bacillati</taxon>
        <taxon>Bacillota</taxon>
        <taxon>Bacilli</taxon>
        <taxon>Bacillales</taxon>
        <taxon>Bacillaceae</taxon>
        <taxon>Bacillus</taxon>
    </lineage>
</organism>
<evidence type="ECO:0000313" key="2">
    <source>
        <dbReference type="Proteomes" id="UP001518925"/>
    </source>
</evidence>
<dbReference type="EMBL" id="JAFELM010000013">
    <property type="protein sequence ID" value="MBM6616517.1"/>
    <property type="molecule type" value="Genomic_DNA"/>
</dbReference>
<gene>
    <name evidence="1" type="ORF">JR050_02325</name>
</gene>
<comment type="caution">
    <text evidence="1">The sequence shown here is derived from an EMBL/GenBank/DDBJ whole genome shotgun (WGS) entry which is preliminary data.</text>
</comment>
<dbReference type="Proteomes" id="UP001518925">
    <property type="component" value="Unassembled WGS sequence"/>
</dbReference>
<reference evidence="1 2" key="1">
    <citation type="submission" date="2021-02" db="EMBL/GenBank/DDBJ databases">
        <title>Bacillus sp. RD4P76, an endophyte from a halophyte.</title>
        <authorList>
            <person name="Sun J.-Q."/>
        </authorList>
    </citation>
    <scope>NUCLEOTIDE SEQUENCE [LARGE SCALE GENOMIC DNA]</scope>
    <source>
        <strain evidence="1 2">RD4P76</strain>
    </source>
</reference>
<sequence>MKKWMVYALLGLILLVITSGFIIIQNDDVLPVFNQEDKRPIQKPKSNVKTEPTISSAEKEFISNQHDFFNETTGWGEIESLQWKKQKENASGIIDFLSNTELSPKLQSDFTAIQELSKLVADGETDKKIVLYLHRLFHDLDIEVNGYRSKDYFEVTEVGNGEKKEVVTELIEKKE</sequence>
<keyword evidence="2" id="KW-1185">Reference proteome</keyword>
<name>A0ABS2DDI2_9BACI</name>